<dbReference type="Proteomes" id="UP000182142">
    <property type="component" value="Unassembled WGS sequence"/>
</dbReference>
<accession>A0A1A7W4M3</accession>
<dbReference type="AlphaFoldDB" id="A0A1A7W4M3"/>
<protein>
    <submittedName>
        <fullName evidence="1">Uncharacterized protein</fullName>
    </submittedName>
</protein>
<evidence type="ECO:0000313" key="1">
    <source>
        <dbReference type="EMBL" id="SBO29131.1"/>
    </source>
</evidence>
<sequence>MQAYPYNRRSNAKCGSYNDYILNWTCQLREENWVAFSECYFTALGRRR</sequence>
<proteinExistence type="predicted"/>
<name>A0A1A7W4M3_PLAKH</name>
<reference evidence="2" key="1">
    <citation type="submission" date="2016-05" db="EMBL/GenBank/DDBJ databases">
        <authorList>
            <person name="Sharaf H."/>
        </authorList>
    </citation>
    <scope>NUCLEOTIDE SEQUENCE [LARGE SCALE GENOMIC DNA]</scope>
    <source>
        <strain evidence="2">H</strain>
    </source>
</reference>
<evidence type="ECO:0000313" key="2">
    <source>
        <dbReference type="Proteomes" id="UP000182142"/>
    </source>
</evidence>
<gene>
    <name evidence="1" type="ORF">PKNA1_H1_0837350</name>
</gene>
<dbReference type="EMBL" id="CWHR02000024">
    <property type="protein sequence ID" value="SBO29131.1"/>
    <property type="molecule type" value="Genomic_DNA"/>
</dbReference>
<organism evidence="1 2">
    <name type="scientific">Plasmodium knowlesi (strain H)</name>
    <dbReference type="NCBI Taxonomy" id="5851"/>
    <lineage>
        <taxon>Eukaryota</taxon>
        <taxon>Sar</taxon>
        <taxon>Alveolata</taxon>
        <taxon>Apicomplexa</taxon>
        <taxon>Aconoidasida</taxon>
        <taxon>Haemosporida</taxon>
        <taxon>Plasmodiidae</taxon>
        <taxon>Plasmodium</taxon>
        <taxon>Plasmodium (Plasmodium)</taxon>
    </lineage>
</organism>